<feature type="domain" description="Methyltransferase small" evidence="4">
    <location>
        <begin position="35"/>
        <end position="191"/>
    </location>
</feature>
<dbReference type="Gene3D" id="3.40.50.150">
    <property type="entry name" value="Vaccinia Virus protein VP39"/>
    <property type="match status" value="1"/>
</dbReference>
<accession>A0A1F6E5N6</accession>
<keyword evidence="1" id="KW-0489">Methyltransferase</keyword>
<dbReference type="InterPro" id="IPR052190">
    <property type="entry name" value="Euk-Arch_PrmC-MTase"/>
</dbReference>
<dbReference type="Proteomes" id="UP000176914">
    <property type="component" value="Unassembled WGS sequence"/>
</dbReference>
<dbReference type="CDD" id="cd02440">
    <property type="entry name" value="AdoMet_MTases"/>
    <property type="match status" value="1"/>
</dbReference>
<dbReference type="Pfam" id="PF05175">
    <property type="entry name" value="MTS"/>
    <property type="match status" value="1"/>
</dbReference>
<dbReference type="EMBL" id="MFLL01000024">
    <property type="protein sequence ID" value="OGG69004.1"/>
    <property type="molecule type" value="Genomic_DNA"/>
</dbReference>
<keyword evidence="3" id="KW-0949">S-adenosyl-L-methionine</keyword>
<protein>
    <recommendedName>
        <fullName evidence="4">Methyltransferase small domain-containing protein</fullName>
    </recommendedName>
</protein>
<organism evidence="5 6">
    <name type="scientific">Candidatus Kaiserbacteria bacterium RIFCSPHIGHO2_02_FULL_55_25</name>
    <dbReference type="NCBI Taxonomy" id="1798498"/>
    <lineage>
        <taxon>Bacteria</taxon>
        <taxon>Candidatus Kaiseribacteriota</taxon>
    </lineage>
</organism>
<evidence type="ECO:0000256" key="3">
    <source>
        <dbReference type="ARBA" id="ARBA00022691"/>
    </source>
</evidence>
<comment type="caution">
    <text evidence="5">The sequence shown here is derived from an EMBL/GenBank/DDBJ whole genome shotgun (WGS) entry which is preliminary data.</text>
</comment>
<evidence type="ECO:0000313" key="5">
    <source>
        <dbReference type="EMBL" id="OGG69004.1"/>
    </source>
</evidence>
<evidence type="ECO:0000313" key="6">
    <source>
        <dbReference type="Proteomes" id="UP000176914"/>
    </source>
</evidence>
<keyword evidence="2" id="KW-0808">Transferase</keyword>
<dbReference type="GO" id="GO:0035657">
    <property type="term" value="C:eRF1 methyltransferase complex"/>
    <property type="evidence" value="ECO:0007669"/>
    <property type="project" value="TreeGrafter"/>
</dbReference>
<evidence type="ECO:0000256" key="2">
    <source>
        <dbReference type="ARBA" id="ARBA00022679"/>
    </source>
</evidence>
<sequence length="231" mass="26513">MRIHSKTRLLAGALRVMDTMSCDRIPYETDVNGRTIVVLPDVFSPAYFTDTAFFALRLPRIVEQRSFLEIGVGTGAIALEVRLNMAKRVTGTDVNPTAVLNTKMNFRRYHRCISVREGDVFSPLRRDEKFDVIFWNHPYHNVPHKPQSLLQRSGLDRKYAGLEKYFRGAKAHLAPGGELLLGTSNIARLRDIYGLGEKYGYSRKLLVRERALFAHRSKQEIDLRIYSFKPL</sequence>
<dbReference type="GO" id="GO:0008276">
    <property type="term" value="F:protein methyltransferase activity"/>
    <property type="evidence" value="ECO:0007669"/>
    <property type="project" value="TreeGrafter"/>
</dbReference>
<dbReference type="InterPro" id="IPR007848">
    <property type="entry name" value="Small_mtfrase_dom"/>
</dbReference>
<dbReference type="PANTHER" id="PTHR45875:SF1">
    <property type="entry name" value="METHYLTRANSFERASE N6AMT1"/>
    <property type="match status" value="1"/>
</dbReference>
<dbReference type="InterPro" id="IPR029063">
    <property type="entry name" value="SAM-dependent_MTases_sf"/>
</dbReference>
<evidence type="ECO:0000259" key="4">
    <source>
        <dbReference type="Pfam" id="PF05175"/>
    </source>
</evidence>
<dbReference type="GO" id="GO:0032259">
    <property type="term" value="P:methylation"/>
    <property type="evidence" value="ECO:0007669"/>
    <property type="project" value="UniProtKB-KW"/>
</dbReference>
<dbReference type="AlphaFoldDB" id="A0A1F6E5N6"/>
<name>A0A1F6E5N6_9BACT</name>
<evidence type="ECO:0000256" key="1">
    <source>
        <dbReference type="ARBA" id="ARBA00022603"/>
    </source>
</evidence>
<dbReference type="GO" id="GO:0008757">
    <property type="term" value="F:S-adenosylmethionine-dependent methyltransferase activity"/>
    <property type="evidence" value="ECO:0007669"/>
    <property type="project" value="TreeGrafter"/>
</dbReference>
<reference evidence="5 6" key="1">
    <citation type="journal article" date="2016" name="Nat. Commun.">
        <title>Thousands of microbial genomes shed light on interconnected biogeochemical processes in an aquifer system.</title>
        <authorList>
            <person name="Anantharaman K."/>
            <person name="Brown C.T."/>
            <person name="Hug L.A."/>
            <person name="Sharon I."/>
            <person name="Castelle C.J."/>
            <person name="Probst A.J."/>
            <person name="Thomas B.C."/>
            <person name="Singh A."/>
            <person name="Wilkins M.J."/>
            <person name="Karaoz U."/>
            <person name="Brodie E.L."/>
            <person name="Williams K.H."/>
            <person name="Hubbard S.S."/>
            <person name="Banfield J.F."/>
        </authorList>
    </citation>
    <scope>NUCLEOTIDE SEQUENCE [LARGE SCALE GENOMIC DNA]</scope>
</reference>
<gene>
    <name evidence="5" type="ORF">A3C20_01525</name>
</gene>
<dbReference type="SUPFAM" id="SSF53335">
    <property type="entry name" value="S-adenosyl-L-methionine-dependent methyltransferases"/>
    <property type="match status" value="1"/>
</dbReference>
<proteinExistence type="predicted"/>
<dbReference type="PANTHER" id="PTHR45875">
    <property type="entry name" value="METHYLTRANSFERASE N6AMT1"/>
    <property type="match status" value="1"/>
</dbReference>